<gene>
    <name evidence="2" type="ORF">SFRICE_016731</name>
</gene>
<proteinExistence type="predicted"/>
<accession>A0A2H1UZW3</accession>
<name>A0A2H1UZW3_SPOFR</name>
<organism evidence="2">
    <name type="scientific">Spodoptera frugiperda</name>
    <name type="common">Fall armyworm</name>
    <dbReference type="NCBI Taxonomy" id="7108"/>
    <lineage>
        <taxon>Eukaryota</taxon>
        <taxon>Metazoa</taxon>
        <taxon>Ecdysozoa</taxon>
        <taxon>Arthropoda</taxon>
        <taxon>Hexapoda</taxon>
        <taxon>Insecta</taxon>
        <taxon>Pterygota</taxon>
        <taxon>Neoptera</taxon>
        <taxon>Endopterygota</taxon>
        <taxon>Lepidoptera</taxon>
        <taxon>Glossata</taxon>
        <taxon>Ditrysia</taxon>
        <taxon>Noctuoidea</taxon>
        <taxon>Noctuidae</taxon>
        <taxon>Amphipyrinae</taxon>
        <taxon>Spodoptera</taxon>
    </lineage>
</organism>
<evidence type="ECO:0000313" key="2">
    <source>
        <dbReference type="EMBL" id="SOQ34066.1"/>
    </source>
</evidence>
<reference evidence="2" key="1">
    <citation type="submission" date="2016-07" db="EMBL/GenBank/DDBJ databases">
        <authorList>
            <person name="Bretaudeau A."/>
        </authorList>
    </citation>
    <scope>NUCLEOTIDE SEQUENCE</scope>
    <source>
        <strain evidence="2">Rice</strain>
        <tissue evidence="2">Whole body</tissue>
    </source>
</reference>
<dbReference type="AlphaFoldDB" id="A0A2H1UZW3"/>
<evidence type="ECO:0000256" key="1">
    <source>
        <dbReference type="SAM" id="MobiDB-lite"/>
    </source>
</evidence>
<sequence length="72" mass="8369">MQRNHLIYEFALRFKESKQERIRHSDWLVYSSTPIRAQDALSFRLLETSGAASRAHVGGANEVPQRHRPLTH</sequence>
<dbReference type="EMBL" id="ODYU01000011">
    <property type="protein sequence ID" value="SOQ34066.1"/>
    <property type="molecule type" value="Genomic_DNA"/>
</dbReference>
<protein>
    <submittedName>
        <fullName evidence="2">SFRICE_016731</fullName>
    </submittedName>
</protein>
<feature type="region of interest" description="Disordered" evidence="1">
    <location>
        <begin position="51"/>
        <end position="72"/>
    </location>
</feature>